<dbReference type="NCBIfam" id="NF002674">
    <property type="entry name" value="PRK02399.1-2"/>
    <property type="match status" value="1"/>
</dbReference>
<evidence type="ECO:0000259" key="1">
    <source>
        <dbReference type="Pfam" id="PF06792"/>
    </source>
</evidence>
<evidence type="ECO:0000313" key="4">
    <source>
        <dbReference type="Proteomes" id="UP000186309"/>
    </source>
</evidence>
<dbReference type="NCBIfam" id="NF002673">
    <property type="entry name" value="PRK02399.1-1"/>
    <property type="match status" value="1"/>
</dbReference>
<dbReference type="PANTHER" id="PTHR31862">
    <property type="entry name" value="UPF0261 DOMAIN PROTEIN (AFU_ORTHOLOGUE AFUA_1G10120)"/>
    <property type="match status" value="1"/>
</dbReference>
<name>A0A1U7CVW6_9BACT</name>
<dbReference type="CDD" id="cd15488">
    <property type="entry name" value="Tm-1-like"/>
    <property type="match status" value="1"/>
</dbReference>
<dbReference type="RefSeq" id="WP_210405635.1">
    <property type="nucleotide sequence ID" value="NZ_CP019082.1"/>
</dbReference>
<feature type="domain" description="UPF0261" evidence="1">
    <location>
        <begin position="4"/>
        <end position="177"/>
    </location>
</feature>
<dbReference type="AlphaFoldDB" id="A0A1U7CVW6"/>
<dbReference type="InterPro" id="IPR051353">
    <property type="entry name" value="Tobamovirus_resist_UPF0261"/>
</dbReference>
<accession>A0A1U7CVW6</accession>
<dbReference type="KEGG" id="pbor:BSF38_04648"/>
<dbReference type="Proteomes" id="UP000186309">
    <property type="component" value="Chromosome"/>
</dbReference>
<dbReference type="Pfam" id="PF23189">
    <property type="entry name" value="UPF0261_C"/>
    <property type="match status" value="1"/>
</dbReference>
<dbReference type="InterPro" id="IPR056778">
    <property type="entry name" value="UPF0261_C"/>
</dbReference>
<evidence type="ECO:0000259" key="2">
    <source>
        <dbReference type="Pfam" id="PF23189"/>
    </source>
</evidence>
<dbReference type="Gene3D" id="3.40.50.12020">
    <property type="entry name" value="Uncharacterised protein family UPF0261, NN domain"/>
    <property type="match status" value="1"/>
</dbReference>
<sequence>MSPSVYAIATMDTKGRELLYTADRLQSAGVSVVIVDVGTRNDPDDEADVSRQTVASFQPEDETGSSLDREERGAAISSLSRALTRFLVAEHKAGKVAGVIGLGGSGGTALITPAMRALPVGLPKLMVSTVASGDTSPYVGCTDICMMYSVVDVAGLNTVLRTVLANAAHAMAGMVKDAVAIEVERPALGLTMFGLTTPCVTEAREELEPLGYDSLVFHATGTGGRAMEQLVASGLIQGLLDVTTTEVADFLVGGVFPCTTDRFEAQIAARIPCVMSLGALDMVNFGARATVPEKYRDRLFHQHNEQVTLMRTTVDENRRFGRWIGEKLNRWRSPVSLLIPERGLSGLDAPGKPFHDPEADAALFNELEATVHQTADRTIRRFPLHINDPQFARQLVRAYLERAALGRDPK</sequence>
<dbReference type="InterPro" id="IPR008322">
    <property type="entry name" value="UPF0261"/>
</dbReference>
<dbReference type="EMBL" id="CP019082">
    <property type="protein sequence ID" value="APW63087.1"/>
    <property type="molecule type" value="Genomic_DNA"/>
</dbReference>
<reference evidence="4" key="1">
    <citation type="submission" date="2016-12" db="EMBL/GenBank/DDBJ databases">
        <title>Comparative genomics of four Isosphaeraceae planctomycetes: a common pool of plasmids and glycoside hydrolase genes.</title>
        <authorList>
            <person name="Ivanova A."/>
        </authorList>
    </citation>
    <scope>NUCLEOTIDE SEQUENCE [LARGE SCALE GENOMIC DNA]</scope>
    <source>
        <strain evidence="4">PX4</strain>
    </source>
</reference>
<dbReference type="Pfam" id="PF06792">
    <property type="entry name" value="UPF0261"/>
    <property type="match status" value="1"/>
</dbReference>
<dbReference type="Gene3D" id="3.40.50.12030">
    <property type="entry name" value="Uncharacterised protein family UPF0261, NC domain"/>
    <property type="match status" value="1"/>
</dbReference>
<protein>
    <submittedName>
        <fullName evidence="3">Uncharacterized protein</fullName>
    </submittedName>
</protein>
<organism evidence="3 4">
    <name type="scientific">Paludisphaera borealis</name>
    <dbReference type="NCBI Taxonomy" id="1387353"/>
    <lineage>
        <taxon>Bacteria</taxon>
        <taxon>Pseudomonadati</taxon>
        <taxon>Planctomycetota</taxon>
        <taxon>Planctomycetia</taxon>
        <taxon>Isosphaerales</taxon>
        <taxon>Isosphaeraceae</taxon>
        <taxon>Paludisphaera</taxon>
    </lineage>
</organism>
<keyword evidence="4" id="KW-1185">Reference proteome</keyword>
<dbReference type="STRING" id="1387353.BSF38_04648"/>
<evidence type="ECO:0000313" key="3">
    <source>
        <dbReference type="EMBL" id="APW63087.1"/>
    </source>
</evidence>
<dbReference type="PIRSF" id="PIRSF033271">
    <property type="entry name" value="UCP033271"/>
    <property type="match status" value="1"/>
</dbReference>
<proteinExistence type="predicted"/>
<gene>
    <name evidence="3" type="ORF">BSF38_04648</name>
</gene>
<feature type="domain" description="UPF0261" evidence="2">
    <location>
        <begin position="185"/>
        <end position="401"/>
    </location>
</feature>
<dbReference type="InterPro" id="IPR044122">
    <property type="entry name" value="UPF0261_N"/>
</dbReference>
<dbReference type="PANTHER" id="PTHR31862:SF1">
    <property type="entry name" value="UPF0261 DOMAIN PROTEIN (AFU_ORTHOLOGUE AFUA_1G10120)"/>
    <property type="match status" value="1"/>
</dbReference>